<feature type="transmembrane region" description="Helical" evidence="1">
    <location>
        <begin position="12"/>
        <end position="30"/>
    </location>
</feature>
<accession>A0A409VJ99</accession>
<protein>
    <recommendedName>
        <fullName evidence="2">DUF6534 domain-containing protein</fullName>
    </recommendedName>
</protein>
<dbReference type="AlphaFoldDB" id="A0A409VJ99"/>
<dbReference type="Proteomes" id="UP000284706">
    <property type="component" value="Unassembled WGS sequence"/>
</dbReference>
<feature type="transmembrane region" description="Helical" evidence="1">
    <location>
        <begin position="86"/>
        <end position="105"/>
    </location>
</feature>
<dbReference type="OrthoDB" id="2562493at2759"/>
<evidence type="ECO:0000259" key="2">
    <source>
        <dbReference type="Pfam" id="PF20152"/>
    </source>
</evidence>
<keyword evidence="1" id="KW-0472">Membrane</keyword>
<dbReference type="Gene3D" id="3.20.10.10">
    <property type="entry name" value="D-amino Acid Aminotransferase, subunit A, domain 2"/>
    <property type="match status" value="1"/>
</dbReference>
<name>A0A409VJ99_9AGAR</name>
<evidence type="ECO:0000313" key="3">
    <source>
        <dbReference type="EMBL" id="PPQ66359.1"/>
    </source>
</evidence>
<dbReference type="PANTHER" id="PTHR40465:SF1">
    <property type="entry name" value="DUF6534 DOMAIN-CONTAINING PROTEIN"/>
    <property type="match status" value="1"/>
</dbReference>
<sequence>MGAFDETVGVLLIGIMFNTFLYGLVVYQFLIYRGTKFGDPLWIKCIVGTLFAVDTLHSAVAVYAAWETCVTNYNNPASLAVISWTIPFTAVATSVAAIFTQFFLGHRVYKLTKSKPIVGLIGLFSFVGFVFGCYAGIRSGIIKYVANFSPLNPFVICWLGFQSGADLLITFVLSFVLFRARTGFRKTDTIINRLIRGAVQTGLFASMFALADLFTFVYHKDTNLYAMFAYPIGRIYTNTLLDTLNSRIELKLLGQNNDDVSDNESKDAYKMENTSQTFAAVQTIRITVSSEGHISVSASSLRASFTQDPMTVPVFESLEGDHVRVYVDHEPTTPSLFTKTKTTIRDMYDLAKARNESQLEAGPQGAPWDVLLYNERNQIMEVTIFNVAFWRSSRWITPSTRTGCLPGVLRQWLLDHERIFEDAQDLLTRHSIQNGEWVLLFNGVQGVRLGKIYG</sequence>
<dbReference type="EMBL" id="NHYE01005632">
    <property type="protein sequence ID" value="PPQ66359.1"/>
    <property type="molecule type" value="Genomic_DNA"/>
</dbReference>
<keyword evidence="1" id="KW-1133">Transmembrane helix</keyword>
<keyword evidence="1" id="KW-0812">Transmembrane</keyword>
<dbReference type="InterPro" id="IPR043132">
    <property type="entry name" value="BCAT-like_C"/>
</dbReference>
<proteinExistence type="predicted"/>
<dbReference type="InParanoid" id="A0A409VJ99"/>
<feature type="domain" description="DUF6534" evidence="2">
    <location>
        <begin position="165"/>
        <end position="247"/>
    </location>
</feature>
<dbReference type="SUPFAM" id="SSF56752">
    <property type="entry name" value="D-aminoacid aminotransferase-like PLP-dependent enzymes"/>
    <property type="match status" value="1"/>
</dbReference>
<gene>
    <name evidence="3" type="ORF">CVT26_011078</name>
</gene>
<dbReference type="InterPro" id="IPR036038">
    <property type="entry name" value="Aminotransferase-like"/>
</dbReference>
<dbReference type="PANTHER" id="PTHR40465">
    <property type="entry name" value="CHROMOSOME 1, WHOLE GENOME SHOTGUN SEQUENCE"/>
    <property type="match status" value="1"/>
</dbReference>
<feature type="transmembrane region" description="Helical" evidence="1">
    <location>
        <begin position="198"/>
        <end position="218"/>
    </location>
</feature>
<feature type="transmembrane region" description="Helical" evidence="1">
    <location>
        <begin position="42"/>
        <end position="66"/>
    </location>
</feature>
<comment type="caution">
    <text evidence="3">The sequence shown here is derived from an EMBL/GenBank/DDBJ whole genome shotgun (WGS) entry which is preliminary data.</text>
</comment>
<reference evidence="3 4" key="1">
    <citation type="journal article" date="2018" name="Evol. Lett.">
        <title>Horizontal gene cluster transfer increased hallucinogenic mushroom diversity.</title>
        <authorList>
            <person name="Reynolds H.T."/>
            <person name="Vijayakumar V."/>
            <person name="Gluck-Thaler E."/>
            <person name="Korotkin H.B."/>
            <person name="Matheny P.B."/>
            <person name="Slot J.C."/>
        </authorList>
    </citation>
    <scope>NUCLEOTIDE SEQUENCE [LARGE SCALE GENOMIC DNA]</scope>
    <source>
        <strain evidence="3 4">SRW20</strain>
    </source>
</reference>
<dbReference type="InterPro" id="IPR045339">
    <property type="entry name" value="DUF6534"/>
</dbReference>
<evidence type="ECO:0000256" key="1">
    <source>
        <dbReference type="SAM" id="Phobius"/>
    </source>
</evidence>
<keyword evidence="4" id="KW-1185">Reference proteome</keyword>
<dbReference type="Pfam" id="PF01063">
    <property type="entry name" value="Aminotran_4"/>
    <property type="match status" value="1"/>
</dbReference>
<dbReference type="InterPro" id="IPR001544">
    <property type="entry name" value="Aminotrans_IV"/>
</dbReference>
<feature type="transmembrane region" description="Helical" evidence="1">
    <location>
        <begin position="153"/>
        <end position="178"/>
    </location>
</feature>
<feature type="transmembrane region" description="Helical" evidence="1">
    <location>
        <begin position="117"/>
        <end position="137"/>
    </location>
</feature>
<organism evidence="3 4">
    <name type="scientific">Gymnopilus dilepis</name>
    <dbReference type="NCBI Taxonomy" id="231916"/>
    <lineage>
        <taxon>Eukaryota</taxon>
        <taxon>Fungi</taxon>
        <taxon>Dikarya</taxon>
        <taxon>Basidiomycota</taxon>
        <taxon>Agaricomycotina</taxon>
        <taxon>Agaricomycetes</taxon>
        <taxon>Agaricomycetidae</taxon>
        <taxon>Agaricales</taxon>
        <taxon>Agaricineae</taxon>
        <taxon>Hymenogastraceae</taxon>
        <taxon>Gymnopilus</taxon>
    </lineage>
</organism>
<dbReference type="Pfam" id="PF20152">
    <property type="entry name" value="DUF6534"/>
    <property type="match status" value="1"/>
</dbReference>
<evidence type="ECO:0000313" key="4">
    <source>
        <dbReference type="Proteomes" id="UP000284706"/>
    </source>
</evidence>
<dbReference type="GO" id="GO:0003824">
    <property type="term" value="F:catalytic activity"/>
    <property type="evidence" value="ECO:0007669"/>
    <property type="project" value="InterPro"/>
</dbReference>
<dbReference type="STRING" id="231916.A0A409VJ99"/>